<dbReference type="Proteomes" id="UP000290365">
    <property type="component" value="Chromosome"/>
</dbReference>
<dbReference type="InterPro" id="IPR006121">
    <property type="entry name" value="HMA_dom"/>
</dbReference>
<dbReference type="PROSITE" id="PS50846">
    <property type="entry name" value="HMA_2"/>
    <property type="match status" value="1"/>
</dbReference>
<dbReference type="FunFam" id="3.30.70.100:FF:000001">
    <property type="entry name" value="ATPase copper transporting beta"/>
    <property type="match status" value="1"/>
</dbReference>
<name>A0A4P6JS38_KTERU</name>
<dbReference type="EMBL" id="CP035758">
    <property type="protein sequence ID" value="QBD78194.1"/>
    <property type="molecule type" value="Genomic_DNA"/>
</dbReference>
<proteinExistence type="predicted"/>
<dbReference type="AlphaFoldDB" id="A0A4P6JS38"/>
<keyword evidence="4" id="KW-1185">Reference proteome</keyword>
<evidence type="ECO:0000313" key="4">
    <source>
        <dbReference type="Proteomes" id="UP000290365"/>
    </source>
</evidence>
<accession>A0A4P6JS38</accession>
<sequence>METVTLVAPDISCEHCQRAIEGSVSKVAGVNEVKVAIADKTVRVVYDPQQVTPVKIEEVLDDIGYTVAK</sequence>
<evidence type="ECO:0000256" key="1">
    <source>
        <dbReference type="ARBA" id="ARBA00022723"/>
    </source>
</evidence>
<gene>
    <name evidence="3" type="ORF">EPA93_20200</name>
</gene>
<evidence type="ECO:0000313" key="3">
    <source>
        <dbReference type="EMBL" id="QBD78194.1"/>
    </source>
</evidence>
<evidence type="ECO:0000259" key="2">
    <source>
        <dbReference type="PROSITE" id="PS50846"/>
    </source>
</evidence>
<protein>
    <submittedName>
        <fullName evidence="3">Copper chaperone</fullName>
    </submittedName>
</protein>
<dbReference type="KEGG" id="kbs:EPA93_20200"/>
<dbReference type="Gene3D" id="3.30.70.100">
    <property type="match status" value="1"/>
</dbReference>
<dbReference type="CDD" id="cd00371">
    <property type="entry name" value="HMA"/>
    <property type="match status" value="1"/>
</dbReference>
<keyword evidence="1" id="KW-0479">Metal-binding</keyword>
<organism evidence="3 4">
    <name type="scientific">Ktedonosporobacter rubrisoli</name>
    <dbReference type="NCBI Taxonomy" id="2509675"/>
    <lineage>
        <taxon>Bacteria</taxon>
        <taxon>Bacillati</taxon>
        <taxon>Chloroflexota</taxon>
        <taxon>Ktedonobacteria</taxon>
        <taxon>Ktedonobacterales</taxon>
        <taxon>Ktedonosporobacteraceae</taxon>
        <taxon>Ktedonosporobacter</taxon>
    </lineage>
</organism>
<dbReference type="OrthoDB" id="9813965at2"/>
<dbReference type="SUPFAM" id="SSF55008">
    <property type="entry name" value="HMA, heavy metal-associated domain"/>
    <property type="match status" value="1"/>
</dbReference>
<reference evidence="3 4" key="1">
    <citation type="submission" date="2019-01" db="EMBL/GenBank/DDBJ databases">
        <title>Ktedonosporobacter rubrisoli SCAWS-G2.</title>
        <authorList>
            <person name="Huang Y."/>
            <person name="Yan B."/>
        </authorList>
    </citation>
    <scope>NUCLEOTIDE SEQUENCE [LARGE SCALE GENOMIC DNA]</scope>
    <source>
        <strain evidence="3 4">SCAWS-G2</strain>
    </source>
</reference>
<dbReference type="GO" id="GO:0046872">
    <property type="term" value="F:metal ion binding"/>
    <property type="evidence" value="ECO:0007669"/>
    <property type="project" value="UniProtKB-KW"/>
</dbReference>
<dbReference type="Pfam" id="PF00403">
    <property type="entry name" value="HMA"/>
    <property type="match status" value="1"/>
</dbReference>
<dbReference type="InterPro" id="IPR036163">
    <property type="entry name" value="HMA_dom_sf"/>
</dbReference>
<dbReference type="RefSeq" id="WP_129889247.1">
    <property type="nucleotide sequence ID" value="NZ_CP035758.1"/>
</dbReference>
<feature type="domain" description="HMA" evidence="2">
    <location>
        <begin position="2"/>
        <end position="68"/>
    </location>
</feature>